<reference evidence="1" key="2">
    <citation type="submission" date="2020-09" db="EMBL/GenBank/DDBJ databases">
        <authorList>
            <person name="Sun Q."/>
            <person name="Ohkuma M."/>
        </authorList>
    </citation>
    <scope>NUCLEOTIDE SEQUENCE</scope>
    <source>
        <strain evidence="1">JCM 30804</strain>
    </source>
</reference>
<gene>
    <name evidence="1" type="ORF">GCM10009332_01340</name>
</gene>
<comment type="caution">
    <text evidence="1">The sequence shown here is derived from an EMBL/GenBank/DDBJ whole genome shotgun (WGS) entry which is preliminary data.</text>
</comment>
<name>A0A917JJ39_9GAMM</name>
<dbReference type="RefSeq" id="WP_188916848.1">
    <property type="nucleotide sequence ID" value="NZ_BMPZ01000001.1"/>
</dbReference>
<sequence>MEFKQVPLTSPLSNDMKHSIELFLYRAAELLENYDDLKKNGVGFGGLSNYSFEDGVISGPSLNVCRHRLKGLFVDFRFFFGNDEPTNFLSFTGVLGKLTDDIGFRSVLKESKQFWIEKGFLDGWSKIPAREMIRIYFNSQAFHGRHINEGEYLELIKSFDQKTLEYILVFYISDRIQSIKNISWVLEKVCKDNVLQVPAYKYA</sequence>
<protein>
    <submittedName>
        <fullName evidence="1">Uncharacterized protein</fullName>
    </submittedName>
</protein>
<keyword evidence="2" id="KW-1185">Reference proteome</keyword>
<evidence type="ECO:0000313" key="2">
    <source>
        <dbReference type="Proteomes" id="UP000613743"/>
    </source>
</evidence>
<dbReference type="Proteomes" id="UP000613743">
    <property type="component" value="Unassembled WGS sequence"/>
</dbReference>
<accession>A0A917JJ39</accession>
<evidence type="ECO:0000313" key="1">
    <source>
        <dbReference type="EMBL" id="GGI67849.1"/>
    </source>
</evidence>
<dbReference type="EMBL" id="BMPZ01000001">
    <property type="protein sequence ID" value="GGI67849.1"/>
    <property type="molecule type" value="Genomic_DNA"/>
</dbReference>
<organism evidence="1 2">
    <name type="scientific">Shewanella gelidii</name>
    <dbReference type="NCBI Taxonomy" id="1642821"/>
    <lineage>
        <taxon>Bacteria</taxon>
        <taxon>Pseudomonadati</taxon>
        <taxon>Pseudomonadota</taxon>
        <taxon>Gammaproteobacteria</taxon>
        <taxon>Alteromonadales</taxon>
        <taxon>Shewanellaceae</taxon>
        <taxon>Shewanella</taxon>
    </lineage>
</organism>
<proteinExistence type="predicted"/>
<reference evidence="1" key="1">
    <citation type="journal article" date="2014" name="Int. J. Syst. Evol. Microbiol.">
        <title>Complete genome sequence of Corynebacterium casei LMG S-19264T (=DSM 44701T), isolated from a smear-ripened cheese.</title>
        <authorList>
            <consortium name="US DOE Joint Genome Institute (JGI-PGF)"/>
            <person name="Walter F."/>
            <person name="Albersmeier A."/>
            <person name="Kalinowski J."/>
            <person name="Ruckert C."/>
        </authorList>
    </citation>
    <scope>NUCLEOTIDE SEQUENCE</scope>
    <source>
        <strain evidence="1">JCM 30804</strain>
    </source>
</reference>
<dbReference type="AlphaFoldDB" id="A0A917JJ39"/>